<dbReference type="GO" id="GO:0051539">
    <property type="term" value="F:4 iron, 4 sulfur cluster binding"/>
    <property type="evidence" value="ECO:0007669"/>
    <property type="project" value="UniProtKB-KW"/>
</dbReference>
<dbReference type="SUPFAM" id="SSF53920">
    <property type="entry name" value="Fe-only hydrogenase"/>
    <property type="match status" value="1"/>
</dbReference>
<dbReference type="Gene3D" id="3.40.950.10">
    <property type="entry name" value="Fe-only Hydrogenase (Larger Subunit), Chain L, domain 3"/>
    <property type="match status" value="1"/>
</dbReference>
<dbReference type="GO" id="GO:0046872">
    <property type="term" value="F:metal ion binding"/>
    <property type="evidence" value="ECO:0007669"/>
    <property type="project" value="UniProtKB-KW"/>
</dbReference>
<evidence type="ECO:0000256" key="5">
    <source>
        <dbReference type="ARBA" id="ARBA00022723"/>
    </source>
</evidence>
<evidence type="ECO:0000256" key="4">
    <source>
        <dbReference type="ARBA" id="ARBA00022485"/>
    </source>
</evidence>
<dbReference type="SMART" id="SM00902">
    <property type="entry name" value="Fe_hyd_SSU"/>
    <property type="match status" value="1"/>
</dbReference>
<dbReference type="AlphaFoldDB" id="A0A9W8CSF4"/>
<evidence type="ECO:0000256" key="8">
    <source>
        <dbReference type="ARBA" id="ARBA00025099"/>
    </source>
</evidence>
<sequence>MSFSGGLRLTDLNDYITPGQECIKPVEVKKTGQSNGSQIKVGQEGDYYEVSKDGEETKLEKAQITLNDCLACSGCVTSAETVLITMQSHHELLSVLEENQKLRSTGQADQARHVVVTVAPQSRASLSLKYRMSTLSVAKRMTGLLKGMGVDSVFDSAFTRDLTLVESAREFVQRYARSEGKVGEGQSLPVLASWCPGWVCYAEKTHAEVLPWMSTVKSPQQTMGTVVKSYMAKKLGTTPDRIYHVAVMMCYDKKLEASRDDFYNDIYKTREVDCVVTTGEFDRMMTEKGLSLSDAPESTLDSLFKTDRTSGSTLTSAGTSAGGGLEYVMSYAAHALFGIEITPDQVAAAGRGELQHPLLQVKAVRNQSDHREFSLLDPATGQPRLQFAAVYGFRHLQNLVRKLKSGRSAYHYVEVAACPSACSNGGGQIQPDDPSPAAKKQWVAESERIYASTEPSQPPDQNPALKELIYDWFGPEGLDSDLAQTALHTQFHGVVAKANPLGVSW</sequence>
<comment type="function">
    <text evidence="8">Component of the cytosolic Fe/S protein assembly machinery. Required for maturation of extramitochondrial Fe/S proteins. May play a role in the transfer of pre-assembled Fe/S clusters to target apoproteins.</text>
</comment>
<gene>
    <name evidence="11" type="primary">NAR1</name>
    <name evidence="11" type="ORF">LPJ53_001201</name>
</gene>
<keyword evidence="7" id="KW-0411">Iron-sulfur</keyword>
<dbReference type="OrthoDB" id="10253113at2759"/>
<name>A0A9W8CSF4_9FUNG</name>
<evidence type="ECO:0000256" key="6">
    <source>
        <dbReference type="ARBA" id="ARBA00023004"/>
    </source>
</evidence>
<dbReference type="Pfam" id="PF02906">
    <property type="entry name" value="Fe_hyd_lg_C"/>
    <property type="match status" value="1"/>
</dbReference>
<dbReference type="PANTHER" id="PTHR11615">
    <property type="entry name" value="NITRATE, FORMATE, IRON DEHYDROGENASE"/>
    <property type="match status" value="1"/>
</dbReference>
<keyword evidence="6" id="KW-0408">Iron</keyword>
<comment type="similarity">
    <text evidence="1">Belongs to the NARF family.</text>
</comment>
<evidence type="ECO:0000313" key="12">
    <source>
        <dbReference type="Proteomes" id="UP001149813"/>
    </source>
</evidence>
<dbReference type="InterPro" id="IPR003149">
    <property type="entry name" value="Fe_hydrogenase_ssu"/>
</dbReference>
<organism evidence="11 12">
    <name type="scientific">Coemansia erecta</name>
    <dbReference type="NCBI Taxonomy" id="147472"/>
    <lineage>
        <taxon>Eukaryota</taxon>
        <taxon>Fungi</taxon>
        <taxon>Fungi incertae sedis</taxon>
        <taxon>Zoopagomycota</taxon>
        <taxon>Kickxellomycotina</taxon>
        <taxon>Kickxellomycetes</taxon>
        <taxon>Kickxellales</taxon>
        <taxon>Kickxellaceae</taxon>
        <taxon>Coemansia</taxon>
    </lineage>
</organism>
<evidence type="ECO:0000313" key="11">
    <source>
        <dbReference type="EMBL" id="KAJ1724555.1"/>
    </source>
</evidence>
<evidence type="ECO:0000256" key="3">
    <source>
        <dbReference type="ARBA" id="ARBA00017073"/>
    </source>
</evidence>
<evidence type="ECO:0000256" key="9">
    <source>
        <dbReference type="ARBA" id="ARBA00031269"/>
    </source>
</evidence>
<keyword evidence="5" id="KW-0479">Metal-binding</keyword>
<evidence type="ECO:0000256" key="7">
    <source>
        <dbReference type="ARBA" id="ARBA00023014"/>
    </source>
</evidence>
<comment type="caution">
    <text evidence="11">The sequence shown here is derived from an EMBL/GenBank/DDBJ whole genome shotgun (WGS) entry which is preliminary data.</text>
</comment>
<evidence type="ECO:0000256" key="1">
    <source>
        <dbReference type="ARBA" id="ARBA00006596"/>
    </source>
</evidence>
<dbReference type="EMBL" id="JANBOJ010000028">
    <property type="protein sequence ID" value="KAJ1724555.1"/>
    <property type="molecule type" value="Genomic_DNA"/>
</dbReference>
<dbReference type="InterPro" id="IPR004108">
    <property type="entry name" value="Fe_hydrogenase_lsu_C"/>
</dbReference>
<accession>A0A9W8CSF4</accession>
<evidence type="ECO:0000259" key="10">
    <source>
        <dbReference type="SMART" id="SM00902"/>
    </source>
</evidence>
<evidence type="ECO:0000256" key="2">
    <source>
        <dbReference type="ARBA" id="ARBA00015854"/>
    </source>
</evidence>
<protein>
    <recommendedName>
        <fullName evidence="2">Cytosolic Fe-S cluster assembly factor NAR1</fullName>
    </recommendedName>
    <alternativeName>
        <fullName evidence="3">Cytosolic Fe-S cluster assembly factor nar1</fullName>
    </alternativeName>
    <alternativeName>
        <fullName evidence="9">Nuclear architecture-related protein 1</fullName>
    </alternativeName>
</protein>
<keyword evidence="12" id="KW-1185">Reference proteome</keyword>
<dbReference type="InterPro" id="IPR009016">
    <property type="entry name" value="Fe_hydrogenase"/>
</dbReference>
<keyword evidence="4" id="KW-0004">4Fe-4S</keyword>
<reference evidence="11" key="1">
    <citation type="submission" date="2022-07" db="EMBL/GenBank/DDBJ databases">
        <title>Phylogenomic reconstructions and comparative analyses of Kickxellomycotina fungi.</title>
        <authorList>
            <person name="Reynolds N.K."/>
            <person name="Stajich J.E."/>
            <person name="Barry K."/>
            <person name="Grigoriev I.V."/>
            <person name="Crous P."/>
            <person name="Smith M.E."/>
        </authorList>
    </citation>
    <scope>NUCLEOTIDE SEQUENCE</scope>
    <source>
        <strain evidence="11">NBRC 32514</strain>
    </source>
</reference>
<dbReference type="Proteomes" id="UP001149813">
    <property type="component" value="Unassembled WGS sequence"/>
</dbReference>
<feature type="domain" description="Iron hydrogenase small subunit" evidence="10">
    <location>
        <begin position="436"/>
        <end position="495"/>
    </location>
</feature>
<dbReference type="Gene3D" id="3.40.50.1780">
    <property type="match status" value="1"/>
</dbReference>
<dbReference type="FunFam" id="3.30.70.20:FF:000042">
    <property type="entry name" value="Cytosolic Fe-S cluster assembly factor NAR1"/>
    <property type="match status" value="1"/>
</dbReference>
<dbReference type="InterPro" id="IPR050340">
    <property type="entry name" value="Cytosolic_Fe-S_CAF"/>
</dbReference>
<proteinExistence type="inferred from homology"/>